<dbReference type="AlphaFoldDB" id="A0A2T0ZZI3"/>
<dbReference type="InterPro" id="IPR028082">
    <property type="entry name" value="Peripla_BP_I"/>
</dbReference>
<dbReference type="Gene3D" id="3.40.50.2300">
    <property type="match status" value="1"/>
</dbReference>
<gene>
    <name evidence="1" type="ORF">CLV47_10853</name>
</gene>
<name>A0A2T0ZZI3_9ACTN</name>
<proteinExistence type="predicted"/>
<organism evidence="1 2">
    <name type="scientific">Antricoccus suffuscus</name>
    <dbReference type="NCBI Taxonomy" id="1629062"/>
    <lineage>
        <taxon>Bacteria</taxon>
        <taxon>Bacillati</taxon>
        <taxon>Actinomycetota</taxon>
        <taxon>Actinomycetes</taxon>
        <taxon>Geodermatophilales</taxon>
        <taxon>Antricoccaceae</taxon>
        <taxon>Antricoccus</taxon>
    </lineage>
</organism>
<evidence type="ECO:0000313" key="2">
    <source>
        <dbReference type="Proteomes" id="UP000237752"/>
    </source>
</evidence>
<protein>
    <submittedName>
        <fullName evidence="1">Uncharacterized protein</fullName>
    </submittedName>
</protein>
<reference evidence="1 2" key="1">
    <citation type="submission" date="2018-03" db="EMBL/GenBank/DDBJ databases">
        <title>Genomic Encyclopedia of Archaeal and Bacterial Type Strains, Phase II (KMG-II): from individual species to whole genera.</title>
        <authorList>
            <person name="Goeker M."/>
        </authorList>
    </citation>
    <scope>NUCLEOTIDE SEQUENCE [LARGE SCALE GENOMIC DNA]</scope>
    <source>
        <strain evidence="1 2">DSM 100065</strain>
    </source>
</reference>
<sequence>MNEHSSKARRRVLPLASPLLSTAVTLEADATITAAEVATIIELAHRRRARTVVIGSGRSTNAIETTRAIGAAWDMAGGQILDAITWPEIGASWLRQATRFASADPDLWIMTGPATGWAQMTRRLLWSTHWTPSRTLATSGIGNARVLALVGLANLNGLTGAAADGSEWSVSSDALTP</sequence>
<dbReference type="SUPFAM" id="SSF53822">
    <property type="entry name" value="Periplasmic binding protein-like I"/>
    <property type="match status" value="1"/>
</dbReference>
<comment type="caution">
    <text evidence="1">The sequence shown here is derived from an EMBL/GenBank/DDBJ whole genome shotgun (WGS) entry which is preliminary data.</text>
</comment>
<keyword evidence="2" id="KW-1185">Reference proteome</keyword>
<accession>A0A2T0ZZI3</accession>
<dbReference type="Proteomes" id="UP000237752">
    <property type="component" value="Unassembled WGS sequence"/>
</dbReference>
<evidence type="ECO:0000313" key="1">
    <source>
        <dbReference type="EMBL" id="PRZ41694.1"/>
    </source>
</evidence>
<dbReference type="EMBL" id="PVUE01000008">
    <property type="protein sequence ID" value="PRZ41694.1"/>
    <property type="molecule type" value="Genomic_DNA"/>
</dbReference>